<feature type="compositionally biased region" description="Basic and acidic residues" evidence="10">
    <location>
        <begin position="154"/>
        <end position="168"/>
    </location>
</feature>
<feature type="compositionally biased region" description="Low complexity" evidence="10">
    <location>
        <begin position="118"/>
        <end position="130"/>
    </location>
</feature>
<feature type="compositionally biased region" description="Basic residues" evidence="10">
    <location>
        <begin position="201"/>
        <end position="216"/>
    </location>
</feature>
<accession>A0A4U1J0L8</accession>
<dbReference type="EC" id="2.3.1.269" evidence="9"/>
<comment type="subcellular location">
    <subcellularLocation>
        <location evidence="1 9">Cell membrane</location>
        <topology evidence="1 9">Multi-pass membrane protein</topology>
    </subcellularLocation>
</comment>
<comment type="function">
    <text evidence="9">Catalyzes the phospholipid dependent N-acylation of the N-terminal cysteine of apolipoprotein, the last step in lipoprotein maturation.</text>
</comment>
<dbReference type="EMBL" id="SSMQ01000046">
    <property type="protein sequence ID" value="TKD00567.1"/>
    <property type="molecule type" value="Genomic_DNA"/>
</dbReference>
<dbReference type="AlphaFoldDB" id="A0A4U1J0L8"/>
<dbReference type="Pfam" id="PF20154">
    <property type="entry name" value="LNT_N"/>
    <property type="match status" value="1"/>
</dbReference>
<sequence>MDHRDARRGGFGCDGEIRTNHRGPRTRATPGRADAPFGRASRPRGGHHAEDPRDRHRGSGSGSRGFPGRTFRVRRFGRDCRGGRRSCRGRSQRQDGHSRVPRARDETDQAGPRRPRRFSAAARLRAALPGDRQGPDARSHLALPPRLRARRRERQGDPPSDRSCRPAEHGPGGFAPRHPGGPGGRLRGPRRTGPPFECRSRTNRRRGRQIRGRRAMSARPLPKRLRRFWTSKRLRDRLLVLALGAFASAYLLGVCSRTAGASYLACFVTFVPWLLTLERAERFRDALFSGLGMSVFSVALVFPWFPETAASYAGTSPSLVWPLFLLLAPVLEPQFVVFALVRLAVRRADRPHPALRAALAAAAAYVGVELVFPKLFFDTVGLGLHPAASLRQGAEIVGAHGLSFLLLLVNEGLALSIVRLARAPKARGFDPPAAPAALAVLAVLAGVGVGGARRAALAETNGSPPIAVGIVQANITSYDKLRAEKGAFETVRTILDAHVKLSDMIRIQKRLDLLVWPETVYPTTFGAPKSEAGAAFDEEIGAYVAKTGVPLVFGSYESEGDDEFNAAFFLTNDANGKVQRASYRKHMLFPFTEWVPPVLDSPSLRSMMPWAGHWKRGPGPEVVRVGSSGHEALTALPLICYDVLFPGFVAEAAAKGADLIVTLSNDSWFPDGRAPRLHLVSAAFRSIETRLPQVRATNSGISAVVAPDGEILARTRFDEEDTLAADVPRGTRLVTPMVAFGHLRAPALLTLAALLLGHAWWFRAKPRNPRAPRPEPRTAPRRPRSTGPAAAP</sequence>
<dbReference type="InterPro" id="IPR036526">
    <property type="entry name" value="C-N_Hydrolase_sf"/>
</dbReference>
<dbReference type="PANTHER" id="PTHR38686">
    <property type="entry name" value="APOLIPOPROTEIN N-ACYLTRANSFERASE"/>
    <property type="match status" value="1"/>
</dbReference>
<comment type="catalytic activity">
    <reaction evidence="9">
        <text>N-terminal S-1,2-diacyl-sn-glyceryl-L-cysteinyl-[lipoprotein] + a glycerophospholipid = N-acyl-S-1,2-diacyl-sn-glyceryl-L-cysteinyl-[lipoprotein] + a 2-acyl-sn-glycero-3-phospholipid + H(+)</text>
        <dbReference type="Rhea" id="RHEA:48228"/>
        <dbReference type="Rhea" id="RHEA-COMP:14681"/>
        <dbReference type="Rhea" id="RHEA-COMP:14684"/>
        <dbReference type="ChEBI" id="CHEBI:15378"/>
        <dbReference type="ChEBI" id="CHEBI:136912"/>
        <dbReference type="ChEBI" id="CHEBI:140656"/>
        <dbReference type="ChEBI" id="CHEBI:140657"/>
        <dbReference type="ChEBI" id="CHEBI:140660"/>
        <dbReference type="EC" id="2.3.1.269"/>
    </reaction>
</comment>
<feature type="transmembrane region" description="Helical" evidence="9">
    <location>
        <begin position="397"/>
        <end position="421"/>
    </location>
</feature>
<dbReference type="PANTHER" id="PTHR38686:SF1">
    <property type="entry name" value="APOLIPOPROTEIN N-ACYLTRANSFERASE"/>
    <property type="match status" value="1"/>
</dbReference>
<evidence type="ECO:0000256" key="7">
    <source>
        <dbReference type="ARBA" id="ARBA00023136"/>
    </source>
</evidence>
<evidence type="ECO:0000256" key="5">
    <source>
        <dbReference type="ARBA" id="ARBA00022692"/>
    </source>
</evidence>
<evidence type="ECO:0000256" key="2">
    <source>
        <dbReference type="ARBA" id="ARBA00010065"/>
    </source>
</evidence>
<evidence type="ECO:0000256" key="9">
    <source>
        <dbReference type="HAMAP-Rule" id="MF_01148"/>
    </source>
</evidence>
<dbReference type="Pfam" id="PF00795">
    <property type="entry name" value="CN_hydrolase"/>
    <property type="match status" value="1"/>
</dbReference>
<dbReference type="InterPro" id="IPR045378">
    <property type="entry name" value="LNT_N"/>
</dbReference>
<evidence type="ECO:0000256" key="1">
    <source>
        <dbReference type="ARBA" id="ARBA00004651"/>
    </source>
</evidence>
<dbReference type="GO" id="GO:0042158">
    <property type="term" value="P:lipoprotein biosynthetic process"/>
    <property type="evidence" value="ECO:0007669"/>
    <property type="project" value="UniProtKB-UniRule"/>
</dbReference>
<feature type="transmembrane region" description="Helical" evidence="9">
    <location>
        <begin position="234"/>
        <end position="252"/>
    </location>
</feature>
<evidence type="ECO:0000256" key="4">
    <source>
        <dbReference type="ARBA" id="ARBA00022679"/>
    </source>
</evidence>
<feature type="transmembrane region" description="Helical" evidence="9">
    <location>
        <begin position="287"/>
        <end position="305"/>
    </location>
</feature>
<keyword evidence="7 9" id="KW-0472">Membrane</keyword>
<protein>
    <recommendedName>
        <fullName evidence="9">Apolipoprotein N-acyltransferase</fullName>
        <shortName evidence="9">ALP N-acyltransferase</shortName>
        <ecNumber evidence="9">2.3.1.269</ecNumber>
    </recommendedName>
</protein>
<feature type="transmembrane region" description="Helical" evidence="9">
    <location>
        <begin position="258"/>
        <end position="275"/>
    </location>
</feature>
<dbReference type="OrthoDB" id="9804277at2"/>
<feature type="transmembrane region" description="Helical" evidence="9">
    <location>
        <begin position="743"/>
        <end position="762"/>
    </location>
</feature>
<feature type="region of interest" description="Disordered" evidence="10">
    <location>
        <begin position="1"/>
        <end position="216"/>
    </location>
</feature>
<feature type="transmembrane region" description="Helical" evidence="9">
    <location>
        <begin position="357"/>
        <end position="377"/>
    </location>
</feature>
<keyword evidence="13" id="KW-1185">Reference proteome</keyword>
<keyword evidence="3 9" id="KW-1003">Cell membrane</keyword>
<feature type="domain" description="CN hydrolase" evidence="11">
    <location>
        <begin position="471"/>
        <end position="729"/>
    </location>
</feature>
<comment type="pathway">
    <text evidence="9">Protein modification; lipoprotein biosynthesis (N-acyl transfer).</text>
</comment>
<organism evidence="12 13">
    <name type="scientific">Polyangium fumosum</name>
    <dbReference type="NCBI Taxonomy" id="889272"/>
    <lineage>
        <taxon>Bacteria</taxon>
        <taxon>Pseudomonadati</taxon>
        <taxon>Myxococcota</taxon>
        <taxon>Polyangia</taxon>
        <taxon>Polyangiales</taxon>
        <taxon>Polyangiaceae</taxon>
        <taxon>Polyangium</taxon>
    </lineage>
</organism>
<reference evidence="12 13" key="1">
    <citation type="submission" date="2019-04" db="EMBL/GenBank/DDBJ databases">
        <authorList>
            <person name="Li Y."/>
            <person name="Wang J."/>
        </authorList>
    </citation>
    <scope>NUCLEOTIDE SEQUENCE [LARGE SCALE GENOMIC DNA]</scope>
    <source>
        <strain evidence="12 13">DSM 14668</strain>
    </source>
</reference>
<evidence type="ECO:0000256" key="3">
    <source>
        <dbReference type="ARBA" id="ARBA00022475"/>
    </source>
</evidence>
<dbReference type="CDD" id="cd07571">
    <property type="entry name" value="ALP_N-acyl_transferase"/>
    <property type="match status" value="1"/>
</dbReference>
<feature type="region of interest" description="Disordered" evidence="10">
    <location>
        <begin position="766"/>
        <end position="792"/>
    </location>
</feature>
<proteinExistence type="inferred from homology"/>
<gene>
    <name evidence="9 12" type="primary">lnt</name>
    <name evidence="12" type="ORF">E8A74_34295</name>
</gene>
<evidence type="ECO:0000256" key="8">
    <source>
        <dbReference type="ARBA" id="ARBA00023315"/>
    </source>
</evidence>
<keyword evidence="6 9" id="KW-1133">Transmembrane helix</keyword>
<keyword evidence="5 9" id="KW-0812">Transmembrane</keyword>
<dbReference type="InterPro" id="IPR004563">
    <property type="entry name" value="Apolipo_AcylTrfase"/>
</dbReference>
<comment type="caution">
    <text evidence="12">The sequence shown here is derived from an EMBL/GenBank/DDBJ whole genome shotgun (WGS) entry which is preliminary data.</text>
</comment>
<evidence type="ECO:0000256" key="6">
    <source>
        <dbReference type="ARBA" id="ARBA00022989"/>
    </source>
</evidence>
<dbReference type="Proteomes" id="UP000309215">
    <property type="component" value="Unassembled WGS sequence"/>
</dbReference>
<feature type="transmembrane region" description="Helical" evidence="9">
    <location>
        <begin position="320"/>
        <end position="345"/>
    </location>
</feature>
<dbReference type="PROSITE" id="PS50263">
    <property type="entry name" value="CN_HYDROLASE"/>
    <property type="match status" value="1"/>
</dbReference>
<keyword evidence="4 9" id="KW-0808">Transferase</keyword>
<keyword evidence="8 9" id="KW-0012">Acyltransferase</keyword>
<feature type="compositionally biased region" description="Basic and acidic residues" evidence="10">
    <location>
        <begin position="92"/>
        <end position="107"/>
    </location>
</feature>
<evidence type="ECO:0000313" key="12">
    <source>
        <dbReference type="EMBL" id="TKD00567.1"/>
    </source>
</evidence>
<dbReference type="GO" id="GO:0016410">
    <property type="term" value="F:N-acyltransferase activity"/>
    <property type="evidence" value="ECO:0007669"/>
    <property type="project" value="UniProtKB-UniRule"/>
</dbReference>
<dbReference type="InterPro" id="IPR003010">
    <property type="entry name" value="C-N_Hydrolase"/>
</dbReference>
<dbReference type="UniPathway" id="UPA00666"/>
<evidence type="ECO:0000256" key="10">
    <source>
        <dbReference type="SAM" id="MobiDB-lite"/>
    </source>
</evidence>
<dbReference type="SUPFAM" id="SSF56317">
    <property type="entry name" value="Carbon-nitrogen hydrolase"/>
    <property type="match status" value="1"/>
</dbReference>
<keyword evidence="12" id="KW-0449">Lipoprotein</keyword>
<name>A0A4U1J0L8_9BACT</name>
<comment type="similarity">
    <text evidence="2 9">Belongs to the CN hydrolase family. Apolipoprotein N-acyltransferase subfamily.</text>
</comment>
<dbReference type="Gene3D" id="3.60.110.10">
    <property type="entry name" value="Carbon-nitrogen hydrolase"/>
    <property type="match status" value="1"/>
</dbReference>
<evidence type="ECO:0000313" key="13">
    <source>
        <dbReference type="Proteomes" id="UP000309215"/>
    </source>
</evidence>
<dbReference type="HAMAP" id="MF_01148">
    <property type="entry name" value="Lnt"/>
    <property type="match status" value="1"/>
</dbReference>
<dbReference type="GO" id="GO:0005886">
    <property type="term" value="C:plasma membrane"/>
    <property type="evidence" value="ECO:0007669"/>
    <property type="project" value="UniProtKB-SubCell"/>
</dbReference>
<dbReference type="NCBIfam" id="TIGR00546">
    <property type="entry name" value="lnt"/>
    <property type="match status" value="1"/>
</dbReference>
<evidence type="ECO:0000259" key="11">
    <source>
        <dbReference type="PROSITE" id="PS50263"/>
    </source>
</evidence>